<name>A0A9D1LWC0_9FIRM</name>
<reference evidence="2" key="1">
    <citation type="submission" date="2020-10" db="EMBL/GenBank/DDBJ databases">
        <authorList>
            <person name="Gilroy R."/>
        </authorList>
    </citation>
    <scope>NUCLEOTIDE SEQUENCE</scope>
    <source>
        <strain evidence="2">ChiSjej4B22-9803</strain>
    </source>
</reference>
<dbReference type="CDD" id="cd21809">
    <property type="entry name" value="ABC-2_lan_permease-like"/>
    <property type="match status" value="1"/>
</dbReference>
<proteinExistence type="predicted"/>
<dbReference type="EMBL" id="DVND01000192">
    <property type="protein sequence ID" value="HIU49259.1"/>
    <property type="molecule type" value="Genomic_DNA"/>
</dbReference>
<organism evidence="2 3">
    <name type="scientific">Candidatus Avimonoglobus intestinipullorum</name>
    <dbReference type="NCBI Taxonomy" id="2840699"/>
    <lineage>
        <taxon>Bacteria</taxon>
        <taxon>Bacillati</taxon>
        <taxon>Bacillota</taxon>
        <taxon>Clostridia</taxon>
        <taxon>Eubacteriales</taxon>
        <taxon>Candidatus Avimonoglobus</taxon>
    </lineage>
</organism>
<feature type="transmembrane region" description="Helical" evidence="1">
    <location>
        <begin position="136"/>
        <end position="156"/>
    </location>
</feature>
<feature type="transmembrane region" description="Helical" evidence="1">
    <location>
        <begin position="16"/>
        <end position="35"/>
    </location>
</feature>
<dbReference type="Proteomes" id="UP000824111">
    <property type="component" value="Unassembled WGS sequence"/>
</dbReference>
<feature type="transmembrane region" description="Helical" evidence="1">
    <location>
        <begin position="55"/>
        <end position="77"/>
    </location>
</feature>
<keyword evidence="1" id="KW-0812">Transmembrane</keyword>
<comment type="caution">
    <text evidence="2">The sequence shown here is derived from an EMBL/GenBank/DDBJ whole genome shotgun (WGS) entry which is preliminary data.</text>
</comment>
<feature type="transmembrane region" description="Helical" evidence="1">
    <location>
        <begin position="231"/>
        <end position="248"/>
    </location>
</feature>
<keyword evidence="1" id="KW-1133">Transmembrane helix</keyword>
<dbReference type="AlphaFoldDB" id="A0A9D1LWC0"/>
<sequence length="257" mass="29180">MIKLLKCEYLKTRRRYIVLTALAITAMGLLVGTYGDYSGDSGAFMLENGWMDFLYQMPLLNAIFFPLLSIVIASRLADVEHKGAALKQLCAIEKKGKLYDAKLLYGAGIVLLSICINWVALILYGKYMGFGGEVPWRLYLLFLLFTIVPTVVIYIIQHTLSMLFKNQAVAFFAGIIGTFAGLFSLFLPQVPILRRCLPWGYYGTLQFVGMFGWTKETRYANAYFALMDIDWLFFGILTASMIVFYLIGRKLFCEKEV</sequence>
<feature type="transmembrane region" description="Helical" evidence="1">
    <location>
        <begin position="103"/>
        <end position="124"/>
    </location>
</feature>
<keyword evidence="1" id="KW-0472">Membrane</keyword>
<evidence type="ECO:0000256" key="1">
    <source>
        <dbReference type="SAM" id="Phobius"/>
    </source>
</evidence>
<evidence type="ECO:0000313" key="2">
    <source>
        <dbReference type="EMBL" id="HIU49259.1"/>
    </source>
</evidence>
<gene>
    <name evidence="2" type="ORF">IAB04_07815</name>
</gene>
<reference evidence="2" key="2">
    <citation type="journal article" date="2021" name="PeerJ">
        <title>Extensive microbial diversity within the chicken gut microbiome revealed by metagenomics and culture.</title>
        <authorList>
            <person name="Gilroy R."/>
            <person name="Ravi A."/>
            <person name="Getino M."/>
            <person name="Pursley I."/>
            <person name="Horton D.L."/>
            <person name="Alikhan N.F."/>
            <person name="Baker D."/>
            <person name="Gharbi K."/>
            <person name="Hall N."/>
            <person name="Watson M."/>
            <person name="Adriaenssens E.M."/>
            <person name="Foster-Nyarko E."/>
            <person name="Jarju S."/>
            <person name="Secka A."/>
            <person name="Antonio M."/>
            <person name="Oren A."/>
            <person name="Chaudhuri R.R."/>
            <person name="La Ragione R."/>
            <person name="Hildebrand F."/>
            <person name="Pallen M.J."/>
        </authorList>
    </citation>
    <scope>NUCLEOTIDE SEQUENCE</scope>
    <source>
        <strain evidence="2">ChiSjej4B22-9803</strain>
    </source>
</reference>
<accession>A0A9D1LWC0</accession>
<protein>
    <submittedName>
        <fullName evidence="2">ABC transporter permease</fullName>
    </submittedName>
</protein>
<evidence type="ECO:0000313" key="3">
    <source>
        <dbReference type="Proteomes" id="UP000824111"/>
    </source>
</evidence>
<feature type="transmembrane region" description="Helical" evidence="1">
    <location>
        <begin position="168"/>
        <end position="187"/>
    </location>
</feature>
<dbReference type="Pfam" id="PF12730">
    <property type="entry name" value="ABC2_membrane_4"/>
    <property type="match status" value="1"/>
</dbReference>